<dbReference type="Pfam" id="PF17396">
    <property type="entry name" value="DUF1611_N"/>
    <property type="match status" value="1"/>
</dbReference>
<evidence type="ECO:0000313" key="3">
    <source>
        <dbReference type="EMBL" id="CAJ70758.1"/>
    </source>
</evidence>
<feature type="domain" description="D-glutamate N-acetyltransferase-like N-terminal" evidence="2">
    <location>
        <begin position="45"/>
        <end position="136"/>
    </location>
</feature>
<evidence type="ECO:0008006" key="8">
    <source>
        <dbReference type="Google" id="ProtNLM"/>
    </source>
</evidence>
<accession>Q1Q7G7</accession>
<proteinExistence type="predicted"/>
<dbReference type="InterPro" id="IPR035086">
    <property type="entry name" value="DgcN-like_C"/>
</dbReference>
<evidence type="ECO:0000313" key="4">
    <source>
        <dbReference type="EMBL" id="QII13492.1"/>
    </source>
</evidence>
<reference evidence="4 7" key="5">
    <citation type="submission" date="2020-02" db="EMBL/GenBank/DDBJ databases">
        <title>Newly sequenced genome of strain CSTR1 showed variability in Candidatus Kuenenia stuttgartiensis genomes.</title>
        <authorList>
            <person name="Ding C."/>
            <person name="Adrian L."/>
        </authorList>
    </citation>
    <scope>NUCLEOTIDE SEQUENCE [LARGE SCALE GENOMIC DNA]</scope>
    <source>
        <strain evidence="4 7">CSTR1</strain>
    </source>
</reference>
<dbReference type="SUPFAM" id="SSF52540">
    <property type="entry name" value="P-loop containing nucleoside triphosphate hydrolases"/>
    <property type="match status" value="1"/>
</dbReference>
<gene>
    <name evidence="4" type="ORF">KsCSTR_41130</name>
    <name evidence="5" type="ORF">KSMBR1_3012</name>
    <name evidence="3" type="ORF">kusta0013</name>
</gene>
<organism evidence="3">
    <name type="scientific">Kuenenia stuttgartiensis</name>
    <dbReference type="NCBI Taxonomy" id="174633"/>
    <lineage>
        <taxon>Bacteria</taxon>
        <taxon>Pseudomonadati</taxon>
        <taxon>Planctomycetota</taxon>
        <taxon>Candidatus Brocadiia</taxon>
        <taxon>Candidatus Brocadiales</taxon>
        <taxon>Candidatus Brocadiaceae</taxon>
        <taxon>Candidatus Kuenenia</taxon>
    </lineage>
</organism>
<dbReference type="Proteomes" id="UP000221734">
    <property type="component" value="Chromosome Kuenenia_stuttgartiensis_MBR1"/>
</dbReference>
<dbReference type="Pfam" id="PF07755">
    <property type="entry name" value="DUF1611"/>
    <property type="match status" value="1"/>
</dbReference>
<name>Q1Q7G7_KUEST</name>
<feature type="domain" description="D-glutamate N-acetyltransferase-like C-terminal" evidence="1">
    <location>
        <begin position="142"/>
        <end position="340"/>
    </location>
</feature>
<dbReference type="Proteomes" id="UP000501926">
    <property type="component" value="Chromosome"/>
</dbReference>
<dbReference type="InterPro" id="IPR035402">
    <property type="entry name" value="DgcN-like_N"/>
</dbReference>
<dbReference type="PIRSF" id="PIRSF026760">
    <property type="entry name" value="UCP026760"/>
    <property type="match status" value="1"/>
</dbReference>
<dbReference type="KEGG" id="kst:KSMBR1_3012"/>
<dbReference type="PANTHER" id="PTHR40690:SF1">
    <property type="entry name" value="DUF1611 DOMAIN-CONTAINING PROTEIN"/>
    <property type="match status" value="1"/>
</dbReference>
<evidence type="ECO:0000313" key="5">
    <source>
        <dbReference type="EMBL" id="SOH05491.1"/>
    </source>
</evidence>
<dbReference type="PANTHER" id="PTHR40690">
    <property type="entry name" value="GLL3100 PROTEIN"/>
    <property type="match status" value="1"/>
</dbReference>
<evidence type="ECO:0000313" key="7">
    <source>
        <dbReference type="Proteomes" id="UP000501926"/>
    </source>
</evidence>
<dbReference type="EMBL" id="CP049055">
    <property type="protein sequence ID" value="QII13492.1"/>
    <property type="molecule type" value="Genomic_DNA"/>
</dbReference>
<dbReference type="Gene3D" id="3.40.50.300">
    <property type="entry name" value="P-loop containing nucleotide triphosphate hydrolases"/>
    <property type="match status" value="1"/>
</dbReference>
<evidence type="ECO:0000259" key="1">
    <source>
        <dbReference type="Pfam" id="PF07755"/>
    </source>
</evidence>
<dbReference type="InterPro" id="IPR027417">
    <property type="entry name" value="P-loop_NTPase"/>
</dbReference>
<dbReference type="OrthoDB" id="9778498at2"/>
<dbReference type="EMBL" id="CT030148">
    <property type="protein sequence ID" value="CAJ70758.1"/>
    <property type="molecule type" value="Genomic_DNA"/>
</dbReference>
<dbReference type="EMBL" id="LT934425">
    <property type="protein sequence ID" value="SOH05491.1"/>
    <property type="molecule type" value="Genomic_DNA"/>
</dbReference>
<dbReference type="RefSeq" id="WP_099326068.1">
    <property type="nucleotide sequence ID" value="NZ_CP049055.1"/>
</dbReference>
<sequence length="348" mass="38208">MISTSKRRLVILTEGKLDIHSAKTAVSIVRYCKDEVVAIIDLYNAGKDLEAIIGIGKDIPIFSTVKETLHLKPDSLLIGIAPLGGVLPIEWQIHIRDALQNKLNVISGLHTYISDDLEFGKLAQKNQLNIYDVRKPPEKLSIGTGKAKEVKTFRVLTVGTDCNVGKMVTSIEIANAAKKRGIDACFVATGQTGILIEGSGIAIDHVLSDFISGATEKLILDRAQYNLLCIEGQGAVIHPAYSGVNVGLLHGALPQGIIMCHQPTRKTLRHFENFPILPIQHIIELNEKLVQPFQSCKVLGISLNCYGMSDEEALREIEKTEREIKLPATDPIRFGVDKFLEVIQPLLP</sequence>
<protein>
    <recommendedName>
        <fullName evidence="8">DUF1611 domain-containing protein</fullName>
    </recommendedName>
</protein>
<dbReference type="InterPro" id="IPR011669">
    <property type="entry name" value="DgcN-like"/>
</dbReference>
<dbReference type="AlphaFoldDB" id="Q1Q7G7"/>
<evidence type="ECO:0000313" key="6">
    <source>
        <dbReference type="Proteomes" id="UP000221734"/>
    </source>
</evidence>
<keyword evidence="6" id="KW-1185">Reference proteome</keyword>
<dbReference type="Gene3D" id="3.40.50.720">
    <property type="entry name" value="NAD(P)-binding Rossmann-like Domain"/>
    <property type="match status" value="1"/>
</dbReference>
<reference evidence="6" key="4">
    <citation type="submission" date="2017-10" db="EMBL/GenBank/DDBJ databases">
        <authorList>
            <person name="Frank J."/>
        </authorList>
    </citation>
    <scope>NUCLEOTIDE SEQUENCE [LARGE SCALE GENOMIC DNA]</scope>
</reference>
<reference evidence="5" key="3">
    <citation type="submission" date="2017-10" db="EMBL/GenBank/DDBJ databases">
        <authorList>
            <person name="Banno H."/>
            <person name="Chua N.-H."/>
        </authorList>
    </citation>
    <scope>NUCLEOTIDE SEQUENCE [LARGE SCALE GENOMIC DNA]</scope>
    <source>
        <strain evidence="5">Kuenenia_mbr1_ru-nijmegen</strain>
    </source>
</reference>
<reference evidence="3" key="2">
    <citation type="submission" date="2006-01" db="EMBL/GenBank/DDBJ databases">
        <authorList>
            <person name="Genoscope"/>
        </authorList>
    </citation>
    <scope>NUCLEOTIDE SEQUENCE</scope>
</reference>
<reference evidence="3" key="1">
    <citation type="journal article" date="2006" name="Nature">
        <title>Deciphering the evolution and metabolism of an anammox bacterium from a community genome.</title>
        <authorList>
            <person name="Strous M."/>
            <person name="Pelletier E."/>
            <person name="Mangenot S."/>
            <person name="Rattei T."/>
            <person name="Lehner A."/>
            <person name="Taylor M.W."/>
            <person name="Horn M."/>
            <person name="Daims H."/>
            <person name="Bartol-Mavel D."/>
            <person name="Wincker P."/>
            <person name="Barbe V."/>
            <person name="Fonknechten N."/>
            <person name="Vallenet D."/>
            <person name="Segurens B."/>
            <person name="Schenowitz-Truong C."/>
            <person name="Medigue C."/>
            <person name="Collingro A."/>
            <person name="Snel B."/>
            <person name="Dutilh B.E."/>
            <person name="OpDenCamp H.J.M."/>
            <person name="vanDerDrift C."/>
            <person name="Cirpus I."/>
            <person name="vanDePas-Schoonen K.T."/>
            <person name="Harhangi H.R."/>
            <person name="vanNiftrik L."/>
            <person name="Schmid M."/>
            <person name="Keltjens J."/>
            <person name="vanDeVossenberg J."/>
            <person name="Kartal B."/>
            <person name="Meier H."/>
            <person name="Frishman D."/>
            <person name="Huynen M.A."/>
            <person name="Mewes H."/>
            <person name="Weissenbach J."/>
            <person name="Jetten M.S.M."/>
            <person name="Wagner M."/>
            <person name="LePaslier D."/>
        </authorList>
    </citation>
    <scope>NUCLEOTIDE SEQUENCE</scope>
</reference>
<evidence type="ECO:0000259" key="2">
    <source>
        <dbReference type="Pfam" id="PF17396"/>
    </source>
</evidence>